<evidence type="ECO:0000313" key="3">
    <source>
        <dbReference type="Proteomes" id="UP000591131"/>
    </source>
</evidence>
<accession>A0A7J6L847</accession>
<evidence type="ECO:0000313" key="2">
    <source>
        <dbReference type="EMBL" id="KAF4655374.1"/>
    </source>
</evidence>
<dbReference type="OrthoDB" id="10645876at2759"/>
<dbReference type="EMBL" id="JAAPAO010000660">
    <property type="protein sequence ID" value="KAF4655374.1"/>
    <property type="molecule type" value="Genomic_DNA"/>
</dbReference>
<proteinExistence type="predicted"/>
<feature type="region of interest" description="Disordered" evidence="1">
    <location>
        <begin position="62"/>
        <end position="85"/>
    </location>
</feature>
<name>A0A7J6L847_PERCH</name>
<gene>
    <name evidence="2" type="ORF">FOL47_009463</name>
</gene>
<sequence>MSRRTQLEISTLTQENFALRLELALVRSHLRDQDLRLTEALQRLSALDIDREHQRIDICIDDTGTAHGAPGTKGEEEDTSDTGNLTDLEIPAGQLKNVEKDEARERVTVSINEPEPRVRLHHQRLHRLSRLIRETMAVRELNEQAARASALAAEHERQEWLDGLANNDEPLHRDLIRSGHLAAYGRHQARSELRTKYVQELNRRQRRLIGKLEILLKQVGLIDIVMSLNLPS</sequence>
<evidence type="ECO:0000256" key="1">
    <source>
        <dbReference type="SAM" id="MobiDB-lite"/>
    </source>
</evidence>
<comment type="caution">
    <text evidence="2">The sequence shown here is derived from an EMBL/GenBank/DDBJ whole genome shotgun (WGS) entry which is preliminary data.</text>
</comment>
<organism evidence="2 3">
    <name type="scientific">Perkinsus chesapeaki</name>
    <name type="common">Clam parasite</name>
    <name type="synonym">Perkinsus andrewsi</name>
    <dbReference type="NCBI Taxonomy" id="330153"/>
    <lineage>
        <taxon>Eukaryota</taxon>
        <taxon>Sar</taxon>
        <taxon>Alveolata</taxon>
        <taxon>Perkinsozoa</taxon>
        <taxon>Perkinsea</taxon>
        <taxon>Perkinsida</taxon>
        <taxon>Perkinsidae</taxon>
        <taxon>Perkinsus</taxon>
    </lineage>
</organism>
<reference evidence="2 3" key="1">
    <citation type="submission" date="2020-04" db="EMBL/GenBank/DDBJ databases">
        <title>Perkinsus chesapeaki whole genome sequence.</title>
        <authorList>
            <person name="Bogema D.R."/>
        </authorList>
    </citation>
    <scope>NUCLEOTIDE SEQUENCE [LARGE SCALE GENOMIC DNA]</scope>
    <source>
        <strain evidence="2">ATCC PRA-425</strain>
    </source>
</reference>
<protein>
    <submittedName>
        <fullName evidence="2">Uncharacterized protein</fullName>
    </submittedName>
</protein>
<dbReference type="AlphaFoldDB" id="A0A7J6L847"/>
<keyword evidence="3" id="KW-1185">Reference proteome</keyword>
<dbReference type="Proteomes" id="UP000591131">
    <property type="component" value="Unassembled WGS sequence"/>
</dbReference>